<sequence length="167" mass="19847">MPPTRPSARTKTPLDPSTAKLRARLQNTAAQKRYRQRNLEVTREKARKRMRRRREAQKGSIDAEKALEARCERDAEKREEARRTQFKKCFGEDAFKRHYIPILNNKDVDLLPWARWDWVEEQETARIRELDKIIASTRSPAAREEACMEREFLCQGPHLKRFRSKAI</sequence>
<evidence type="ECO:0000256" key="1">
    <source>
        <dbReference type="SAM" id="MobiDB-lite"/>
    </source>
</evidence>
<keyword evidence="3" id="KW-1185">Reference proteome</keyword>
<feature type="region of interest" description="Disordered" evidence="1">
    <location>
        <begin position="27"/>
        <end position="78"/>
    </location>
</feature>
<evidence type="ECO:0000313" key="3">
    <source>
        <dbReference type="Proteomes" id="UP001221142"/>
    </source>
</evidence>
<dbReference type="Proteomes" id="UP001221142">
    <property type="component" value="Unassembled WGS sequence"/>
</dbReference>
<comment type="caution">
    <text evidence="2">The sequence shown here is derived from an EMBL/GenBank/DDBJ whole genome shotgun (WGS) entry which is preliminary data.</text>
</comment>
<protein>
    <recommendedName>
        <fullName evidence="4">BZIP domain-containing protein</fullName>
    </recommendedName>
</protein>
<accession>A0AAD7C3K5</accession>
<gene>
    <name evidence="2" type="ORF">FB45DRAFT_902422</name>
</gene>
<evidence type="ECO:0000313" key="2">
    <source>
        <dbReference type="EMBL" id="KAJ7638254.1"/>
    </source>
</evidence>
<name>A0AAD7C3K5_9AGAR</name>
<dbReference type="EMBL" id="JARKIF010000005">
    <property type="protein sequence ID" value="KAJ7638254.1"/>
    <property type="molecule type" value="Genomic_DNA"/>
</dbReference>
<feature type="compositionally biased region" description="Basic residues" evidence="1">
    <location>
        <begin position="45"/>
        <end position="55"/>
    </location>
</feature>
<proteinExistence type="predicted"/>
<feature type="compositionally biased region" description="Basic and acidic residues" evidence="1">
    <location>
        <begin position="61"/>
        <end position="78"/>
    </location>
</feature>
<evidence type="ECO:0008006" key="4">
    <source>
        <dbReference type="Google" id="ProtNLM"/>
    </source>
</evidence>
<dbReference type="AlphaFoldDB" id="A0AAD7C3K5"/>
<organism evidence="2 3">
    <name type="scientific">Roridomyces roridus</name>
    <dbReference type="NCBI Taxonomy" id="1738132"/>
    <lineage>
        <taxon>Eukaryota</taxon>
        <taxon>Fungi</taxon>
        <taxon>Dikarya</taxon>
        <taxon>Basidiomycota</taxon>
        <taxon>Agaricomycotina</taxon>
        <taxon>Agaricomycetes</taxon>
        <taxon>Agaricomycetidae</taxon>
        <taxon>Agaricales</taxon>
        <taxon>Marasmiineae</taxon>
        <taxon>Mycenaceae</taxon>
        <taxon>Roridomyces</taxon>
    </lineage>
</organism>
<reference evidence="2" key="1">
    <citation type="submission" date="2023-03" db="EMBL/GenBank/DDBJ databases">
        <title>Massive genome expansion in bonnet fungi (Mycena s.s.) driven by repeated elements and novel gene families across ecological guilds.</title>
        <authorList>
            <consortium name="Lawrence Berkeley National Laboratory"/>
            <person name="Harder C.B."/>
            <person name="Miyauchi S."/>
            <person name="Viragh M."/>
            <person name="Kuo A."/>
            <person name="Thoen E."/>
            <person name="Andreopoulos B."/>
            <person name="Lu D."/>
            <person name="Skrede I."/>
            <person name="Drula E."/>
            <person name="Henrissat B."/>
            <person name="Morin E."/>
            <person name="Kohler A."/>
            <person name="Barry K."/>
            <person name="LaButti K."/>
            <person name="Morin E."/>
            <person name="Salamov A."/>
            <person name="Lipzen A."/>
            <person name="Mereny Z."/>
            <person name="Hegedus B."/>
            <person name="Baldrian P."/>
            <person name="Stursova M."/>
            <person name="Weitz H."/>
            <person name="Taylor A."/>
            <person name="Grigoriev I.V."/>
            <person name="Nagy L.G."/>
            <person name="Martin F."/>
            <person name="Kauserud H."/>
        </authorList>
    </citation>
    <scope>NUCLEOTIDE SEQUENCE</scope>
    <source>
        <strain evidence="2">9284</strain>
    </source>
</reference>
<feature type="region of interest" description="Disordered" evidence="1">
    <location>
        <begin position="1"/>
        <end position="20"/>
    </location>
</feature>